<gene>
    <name evidence="1" type="ORF">IEQ34_017489</name>
</gene>
<organism evidence="1 2">
    <name type="scientific">Dendrobium chrysotoxum</name>
    <name type="common">Orchid</name>
    <dbReference type="NCBI Taxonomy" id="161865"/>
    <lineage>
        <taxon>Eukaryota</taxon>
        <taxon>Viridiplantae</taxon>
        <taxon>Streptophyta</taxon>
        <taxon>Embryophyta</taxon>
        <taxon>Tracheophyta</taxon>
        <taxon>Spermatophyta</taxon>
        <taxon>Magnoliopsida</taxon>
        <taxon>Liliopsida</taxon>
        <taxon>Asparagales</taxon>
        <taxon>Orchidaceae</taxon>
        <taxon>Epidendroideae</taxon>
        <taxon>Malaxideae</taxon>
        <taxon>Dendrobiinae</taxon>
        <taxon>Dendrobium</taxon>
    </lineage>
</organism>
<name>A0AAV7FTY0_DENCH</name>
<reference evidence="1 2" key="1">
    <citation type="journal article" date="2021" name="Hortic Res">
        <title>Chromosome-scale assembly of the Dendrobium chrysotoxum genome enhances the understanding of orchid evolution.</title>
        <authorList>
            <person name="Zhang Y."/>
            <person name="Zhang G.Q."/>
            <person name="Zhang D."/>
            <person name="Liu X.D."/>
            <person name="Xu X.Y."/>
            <person name="Sun W.H."/>
            <person name="Yu X."/>
            <person name="Zhu X."/>
            <person name="Wang Z.W."/>
            <person name="Zhao X."/>
            <person name="Zhong W.Y."/>
            <person name="Chen H."/>
            <person name="Yin W.L."/>
            <person name="Huang T."/>
            <person name="Niu S.C."/>
            <person name="Liu Z.J."/>
        </authorList>
    </citation>
    <scope>NUCLEOTIDE SEQUENCE [LARGE SCALE GENOMIC DNA]</scope>
    <source>
        <strain evidence="1">Lindl</strain>
    </source>
</reference>
<protein>
    <submittedName>
        <fullName evidence="1">Uncharacterized protein</fullName>
    </submittedName>
</protein>
<evidence type="ECO:0000313" key="1">
    <source>
        <dbReference type="EMBL" id="KAH0453165.1"/>
    </source>
</evidence>
<comment type="caution">
    <text evidence="1">The sequence shown here is derived from an EMBL/GenBank/DDBJ whole genome shotgun (WGS) entry which is preliminary data.</text>
</comment>
<sequence length="62" mass="7403">MPVELYLESVISMVEVAPVTKEIRKSHFRWFDHIKYRPSDDPIRTVDVLDSGYVKRGRGRYY</sequence>
<dbReference type="Proteomes" id="UP000775213">
    <property type="component" value="Unassembled WGS sequence"/>
</dbReference>
<proteinExistence type="predicted"/>
<dbReference type="AlphaFoldDB" id="A0AAV7FTY0"/>
<dbReference type="EMBL" id="JAGFBR010000016">
    <property type="protein sequence ID" value="KAH0453165.1"/>
    <property type="molecule type" value="Genomic_DNA"/>
</dbReference>
<accession>A0AAV7FTY0</accession>
<keyword evidence="2" id="KW-1185">Reference proteome</keyword>
<evidence type="ECO:0000313" key="2">
    <source>
        <dbReference type="Proteomes" id="UP000775213"/>
    </source>
</evidence>